<reference evidence="2 3" key="1">
    <citation type="journal article" date="2014" name="Genome Announc.">
        <title>Draft Genome Sequence of the Agar-Degrading Bacterium Catenovulum sp. Strain DS-2, Isolated from Intestines of Haliotis diversicolor.</title>
        <authorList>
            <person name="Shan D."/>
            <person name="Li X."/>
            <person name="Gu Z."/>
            <person name="Wei G."/>
            <person name="Gao Z."/>
            <person name="Shao Z."/>
        </authorList>
    </citation>
    <scope>NUCLEOTIDE SEQUENCE [LARGE SCALE GENOMIC DNA]</scope>
    <source>
        <strain evidence="2 3">DS-2</strain>
    </source>
</reference>
<dbReference type="Proteomes" id="UP000019276">
    <property type="component" value="Unassembled WGS sequence"/>
</dbReference>
<gene>
    <name evidence="2" type="ORF">DS2_02740</name>
</gene>
<feature type="domain" description="Calcineurin-like phosphoesterase" evidence="1">
    <location>
        <begin position="31"/>
        <end position="148"/>
    </location>
</feature>
<dbReference type="GO" id="GO:0016787">
    <property type="term" value="F:hydrolase activity"/>
    <property type="evidence" value="ECO:0007669"/>
    <property type="project" value="InterPro"/>
</dbReference>
<sequence length="601" mass="69423">MKYFNPMLLAGLLLFFVCQKGYAEQFALLPDIHFQDIYAQPEALNHHPHIDKLVRSMHAQLTSTRLFNEPYFALLAALDEIAQQQIKWVILPGDFSDDGQPVHIQKLASLFAEYEKKYQMRFFLAPGNHDPVRPSEQSHGKNDFLQNNGAEFALYSSQHKRCLSNSNENKLTLCDDAIKALGYAGIHQALKNFGFTPRQTDLFFQTPFQPIDYKKYSYQQGLQAAALNNRTYPVCDEQGHCKHINDLSYVIEPVEGFWLLSIDANVYVPQDLSGEHQQFSGSSNTGYNHLAKHKPFLIPWITHVVKQAKLNDKKLLTFSHFPLGDFYDQAAEYVQKIGGKSHFNHARFPSEQTLSLFAQTGLQLHIAGHMHINDASIYKSGDNTLINIQAPSIAAYMPAYKVLTWQDDAHLAMQTHVLKNVDDFDKLFPMYQREWRYRQQHKHVMWDKDVLTAQSYLQLSQWHIRELVRLRYIPRNWGEQEQALLQPKAVSLWMFAQTQTQTNVIDTTKPLKRWQQLYLFDLLVDYYKLASADSLALKYDIDDEKIRIYRQLANQLEPLNSRNDFAGKIVNILHAILKYSSQTDAGDVLIDLQQGTIRPVE</sequence>
<dbReference type="AlphaFoldDB" id="W7R256"/>
<dbReference type="OrthoDB" id="5695107at2"/>
<dbReference type="InterPro" id="IPR029052">
    <property type="entry name" value="Metallo-depent_PP-like"/>
</dbReference>
<comment type="caution">
    <text evidence="2">The sequence shown here is derived from an EMBL/GenBank/DDBJ whole genome shotgun (WGS) entry which is preliminary data.</text>
</comment>
<protein>
    <submittedName>
        <fullName evidence="2">Metallophosphoesterase</fullName>
    </submittedName>
</protein>
<keyword evidence="3" id="KW-1185">Reference proteome</keyword>
<accession>W7R256</accession>
<dbReference type="EMBL" id="ARZY01000003">
    <property type="protein sequence ID" value="EWH11705.1"/>
    <property type="molecule type" value="Genomic_DNA"/>
</dbReference>
<dbReference type="eggNOG" id="COG1409">
    <property type="taxonomic scope" value="Bacteria"/>
</dbReference>
<dbReference type="Pfam" id="PF00149">
    <property type="entry name" value="Metallophos"/>
    <property type="match status" value="1"/>
</dbReference>
<organism evidence="2 3">
    <name type="scientific">Catenovulum agarivorans DS-2</name>
    <dbReference type="NCBI Taxonomy" id="1328313"/>
    <lineage>
        <taxon>Bacteria</taxon>
        <taxon>Pseudomonadati</taxon>
        <taxon>Pseudomonadota</taxon>
        <taxon>Gammaproteobacteria</taxon>
        <taxon>Alteromonadales</taxon>
        <taxon>Alteromonadaceae</taxon>
        <taxon>Catenovulum</taxon>
    </lineage>
</organism>
<evidence type="ECO:0000259" key="1">
    <source>
        <dbReference type="Pfam" id="PF00149"/>
    </source>
</evidence>
<dbReference type="PATRIC" id="fig|1328313.3.peg.571"/>
<name>W7R256_9ALTE</name>
<dbReference type="RefSeq" id="WP_051479556.1">
    <property type="nucleotide sequence ID" value="NZ_ARZY01000003.1"/>
</dbReference>
<dbReference type="STRING" id="1328313.DS2_02740"/>
<evidence type="ECO:0000313" key="2">
    <source>
        <dbReference type="EMBL" id="EWH11705.1"/>
    </source>
</evidence>
<dbReference type="Gene3D" id="3.60.21.10">
    <property type="match status" value="2"/>
</dbReference>
<dbReference type="InterPro" id="IPR004843">
    <property type="entry name" value="Calcineurin-like_PHP"/>
</dbReference>
<dbReference type="SUPFAM" id="SSF56300">
    <property type="entry name" value="Metallo-dependent phosphatases"/>
    <property type="match status" value="1"/>
</dbReference>
<proteinExistence type="predicted"/>
<evidence type="ECO:0000313" key="3">
    <source>
        <dbReference type="Proteomes" id="UP000019276"/>
    </source>
</evidence>